<dbReference type="InterPro" id="IPR001228">
    <property type="entry name" value="IspD"/>
</dbReference>
<dbReference type="InterPro" id="IPR050088">
    <property type="entry name" value="IspD/TarI_cytidylyltransf_bact"/>
</dbReference>
<comment type="function">
    <text evidence="7">Catalyzes the formation of 4-diphosphocytidyl-2-C-methyl-D-erythritol from CTP and 2-C-methyl-D-erythritol 4-phosphate (MEP).</text>
</comment>
<dbReference type="EC" id="2.7.7.60" evidence="7"/>
<sequence>MNRSTAEPVVALVVAAGSGSRLGAGLPKALVELGGVSLVRRSVSAMIEGGATRVVVTIPSGTEAEFAAALSGLPGVSCVVGGPQRQDSVRLGLEALARVCPASSVVLVHDAARPLVPPSVVRRVASAVLEGAVAVIPVVPVHDTIREVGETDSQVVDRDRLRAVQTPQGFRLGALLAAHEEAAAQGLAATDDAAVMEVLGNKVELVLGHHDALKITEPLDLALAQGVLSGRQTS</sequence>
<dbReference type="GO" id="GO:0050518">
    <property type="term" value="F:2-C-methyl-D-erythritol 4-phosphate cytidylyltransferase activity"/>
    <property type="evidence" value="ECO:0007669"/>
    <property type="project" value="UniProtKB-EC"/>
</dbReference>
<dbReference type="Gene3D" id="3.90.550.10">
    <property type="entry name" value="Spore Coat Polysaccharide Biosynthesis Protein SpsA, Chain A"/>
    <property type="match status" value="1"/>
</dbReference>
<dbReference type="PANTHER" id="PTHR32125">
    <property type="entry name" value="2-C-METHYL-D-ERYTHRITOL 4-PHOSPHATE CYTIDYLYLTRANSFERASE, CHLOROPLASTIC"/>
    <property type="match status" value="1"/>
</dbReference>
<feature type="site" description="Positions MEP for the nucleophilic attack" evidence="7">
    <location>
        <position position="158"/>
    </location>
</feature>
<dbReference type="PROSITE" id="PS01295">
    <property type="entry name" value="ISPD"/>
    <property type="match status" value="1"/>
</dbReference>
<evidence type="ECO:0000313" key="9">
    <source>
        <dbReference type="Proteomes" id="UP000678513"/>
    </source>
</evidence>
<feature type="site" description="Positions MEP for the nucleophilic attack" evidence="7">
    <location>
        <position position="214"/>
    </location>
</feature>
<dbReference type="HAMAP" id="MF_00108">
    <property type="entry name" value="IspD"/>
    <property type="match status" value="1"/>
</dbReference>
<evidence type="ECO:0000256" key="5">
    <source>
        <dbReference type="ARBA" id="ARBA00022695"/>
    </source>
</evidence>
<dbReference type="InterPro" id="IPR034683">
    <property type="entry name" value="IspD/TarI"/>
</dbReference>
<keyword evidence="5 7" id="KW-0548">Nucleotidyltransferase</keyword>
<evidence type="ECO:0000313" key="8">
    <source>
        <dbReference type="EMBL" id="QUC07554.1"/>
    </source>
</evidence>
<accession>A0ABX7Y322</accession>
<comment type="pathway">
    <text evidence="2 7">Isoprenoid biosynthesis; isopentenyl diphosphate biosynthesis via DXP pathway; isopentenyl diphosphate from 1-deoxy-D-xylulose 5-phosphate: step 2/6.</text>
</comment>
<evidence type="ECO:0000256" key="3">
    <source>
        <dbReference type="ARBA" id="ARBA00009789"/>
    </source>
</evidence>
<evidence type="ECO:0000256" key="6">
    <source>
        <dbReference type="ARBA" id="ARBA00023229"/>
    </source>
</evidence>
<organism evidence="8 9">
    <name type="scientific">Arachnia rubra</name>
    <dbReference type="NCBI Taxonomy" id="1547448"/>
    <lineage>
        <taxon>Bacteria</taxon>
        <taxon>Bacillati</taxon>
        <taxon>Actinomycetota</taxon>
        <taxon>Actinomycetes</taxon>
        <taxon>Propionibacteriales</taxon>
        <taxon>Propionibacteriaceae</taxon>
        <taxon>Arachnia</taxon>
    </lineage>
</organism>
<protein>
    <recommendedName>
        <fullName evidence="7">2-C-methyl-D-erythritol 4-phosphate cytidylyltransferase</fullName>
        <ecNumber evidence="7">2.7.7.60</ecNumber>
    </recommendedName>
    <alternativeName>
        <fullName evidence="7">4-diphosphocytidyl-2C-methyl-D-erythritol synthase</fullName>
    </alternativeName>
    <alternativeName>
        <fullName evidence="7">MEP cytidylyltransferase</fullName>
        <shortName evidence="7">MCT</shortName>
    </alternativeName>
</protein>
<evidence type="ECO:0000256" key="1">
    <source>
        <dbReference type="ARBA" id="ARBA00001282"/>
    </source>
</evidence>
<evidence type="ECO:0000256" key="7">
    <source>
        <dbReference type="HAMAP-Rule" id="MF_00108"/>
    </source>
</evidence>
<feature type="site" description="Transition state stabilizer" evidence="7">
    <location>
        <position position="28"/>
    </location>
</feature>
<dbReference type="InterPro" id="IPR018294">
    <property type="entry name" value="ISPD_synthase_CS"/>
</dbReference>
<comment type="similarity">
    <text evidence="3 7">Belongs to the IspD/TarI cytidylyltransferase family. IspD subfamily.</text>
</comment>
<keyword evidence="4 7" id="KW-0808">Transferase</keyword>
<dbReference type="Proteomes" id="UP000678513">
    <property type="component" value="Chromosome"/>
</dbReference>
<dbReference type="NCBIfam" id="TIGR00453">
    <property type="entry name" value="ispD"/>
    <property type="match status" value="1"/>
</dbReference>
<keyword evidence="6 7" id="KW-0414">Isoprene biosynthesis</keyword>
<gene>
    <name evidence="7" type="primary">ispD</name>
    <name evidence="8" type="ORF">J5A65_11530</name>
</gene>
<reference evidence="8 9" key="1">
    <citation type="submission" date="2021-03" db="EMBL/GenBank/DDBJ databases">
        <title>Human Oral Microbial Genomes.</title>
        <authorList>
            <person name="Johnston C.D."/>
            <person name="Chen T."/>
            <person name="Dewhirst F.E."/>
        </authorList>
    </citation>
    <scope>NUCLEOTIDE SEQUENCE [LARGE SCALE GENOMIC DNA]</scope>
    <source>
        <strain evidence="8 9">DSMZ 100122</strain>
    </source>
</reference>
<dbReference type="SUPFAM" id="SSF53448">
    <property type="entry name" value="Nucleotide-diphospho-sugar transferases"/>
    <property type="match status" value="1"/>
</dbReference>
<evidence type="ECO:0000256" key="4">
    <source>
        <dbReference type="ARBA" id="ARBA00022679"/>
    </source>
</evidence>
<dbReference type="CDD" id="cd02516">
    <property type="entry name" value="CDP-ME_synthetase"/>
    <property type="match status" value="1"/>
</dbReference>
<dbReference type="Pfam" id="PF01128">
    <property type="entry name" value="IspD"/>
    <property type="match status" value="1"/>
</dbReference>
<dbReference type="PANTHER" id="PTHR32125:SF4">
    <property type="entry name" value="2-C-METHYL-D-ERYTHRITOL 4-PHOSPHATE CYTIDYLYLTRANSFERASE, CHLOROPLASTIC"/>
    <property type="match status" value="1"/>
</dbReference>
<evidence type="ECO:0000256" key="2">
    <source>
        <dbReference type="ARBA" id="ARBA00004787"/>
    </source>
</evidence>
<name>A0ABX7Y322_9ACTN</name>
<proteinExistence type="inferred from homology"/>
<feature type="site" description="Transition state stabilizer" evidence="7">
    <location>
        <position position="21"/>
    </location>
</feature>
<dbReference type="EMBL" id="CP072384">
    <property type="protein sequence ID" value="QUC07554.1"/>
    <property type="molecule type" value="Genomic_DNA"/>
</dbReference>
<comment type="catalytic activity">
    <reaction evidence="1 7">
        <text>2-C-methyl-D-erythritol 4-phosphate + CTP + H(+) = 4-CDP-2-C-methyl-D-erythritol + diphosphate</text>
        <dbReference type="Rhea" id="RHEA:13429"/>
        <dbReference type="ChEBI" id="CHEBI:15378"/>
        <dbReference type="ChEBI" id="CHEBI:33019"/>
        <dbReference type="ChEBI" id="CHEBI:37563"/>
        <dbReference type="ChEBI" id="CHEBI:57823"/>
        <dbReference type="ChEBI" id="CHEBI:58262"/>
        <dbReference type="EC" id="2.7.7.60"/>
    </reaction>
</comment>
<dbReference type="RefSeq" id="WP_212322096.1">
    <property type="nucleotide sequence ID" value="NZ_AP024463.1"/>
</dbReference>
<keyword evidence="9" id="KW-1185">Reference proteome</keyword>
<dbReference type="InterPro" id="IPR029044">
    <property type="entry name" value="Nucleotide-diphossugar_trans"/>
</dbReference>